<reference evidence="1 2" key="1">
    <citation type="submission" date="2023-10" db="EMBL/GenBank/DDBJ databases">
        <title>Hymenobacter endophyticus sp. nov., an isolate from the leaf tissues of wheat.</title>
        <authorList>
            <person name="Dai Y."/>
        </authorList>
    </citation>
    <scope>NUCLEOTIDE SEQUENCE [LARGE SCALE GENOMIC DNA]</scope>
    <source>
        <strain evidence="1 2">ZK17L-C2</strain>
    </source>
</reference>
<organism evidence="1 2">
    <name type="scientific">Hymenobacter endophyticus</name>
    <dbReference type="NCBI Taxonomy" id="3076335"/>
    <lineage>
        <taxon>Bacteria</taxon>
        <taxon>Pseudomonadati</taxon>
        <taxon>Bacteroidota</taxon>
        <taxon>Cytophagia</taxon>
        <taxon>Cytophagales</taxon>
        <taxon>Hymenobacteraceae</taxon>
        <taxon>Hymenobacter</taxon>
    </lineage>
</organism>
<dbReference type="EMBL" id="JAWDJT010000013">
    <property type="protein sequence ID" value="MDU0372157.1"/>
    <property type="molecule type" value="Genomic_DNA"/>
</dbReference>
<gene>
    <name evidence="1" type="ORF">ROI90_17250</name>
</gene>
<proteinExistence type="predicted"/>
<evidence type="ECO:0000313" key="1">
    <source>
        <dbReference type="EMBL" id="MDU0372157.1"/>
    </source>
</evidence>
<name>A0ABU3TL93_9BACT</name>
<dbReference type="RefSeq" id="WP_315999606.1">
    <property type="nucleotide sequence ID" value="NZ_JAWDJT010000013.1"/>
</dbReference>
<accession>A0ABU3TL93</accession>
<evidence type="ECO:0008006" key="3">
    <source>
        <dbReference type="Google" id="ProtNLM"/>
    </source>
</evidence>
<comment type="caution">
    <text evidence="1">The sequence shown here is derived from an EMBL/GenBank/DDBJ whole genome shotgun (WGS) entry which is preliminary data.</text>
</comment>
<protein>
    <recommendedName>
        <fullName evidence="3">STAS/SEC14 domain-containing protein</fullName>
    </recommendedName>
</protein>
<dbReference type="Proteomes" id="UP001250698">
    <property type="component" value="Unassembled WGS sequence"/>
</dbReference>
<keyword evidence="2" id="KW-1185">Reference proteome</keyword>
<evidence type="ECO:0000313" key="2">
    <source>
        <dbReference type="Proteomes" id="UP001250698"/>
    </source>
</evidence>
<sequence>MYAPATSDYLRLSYRPDLQLLIMRWTRPATSQEHRDGYAAVLALARQEQSGRWLIDLRSRGLADLNDLHWVLNDFRHDFQAALPGATRRIAYLTTPYHADILRPRLAEYDQNSGNSTQIQVFTEELPAQQWLQHGQ</sequence>